<name>A0AAE0E2H4_9ROSI</name>
<reference evidence="1" key="1">
    <citation type="journal article" date="2023" name="Plant J.">
        <title>Genome sequences and population genomics provide insights into the demographic history, inbreeding, and mutation load of two 'living fossil' tree species of Dipteronia.</title>
        <authorList>
            <person name="Feng Y."/>
            <person name="Comes H.P."/>
            <person name="Chen J."/>
            <person name="Zhu S."/>
            <person name="Lu R."/>
            <person name="Zhang X."/>
            <person name="Li P."/>
            <person name="Qiu J."/>
            <person name="Olsen K.M."/>
            <person name="Qiu Y."/>
        </authorList>
    </citation>
    <scope>NUCLEOTIDE SEQUENCE</scope>
    <source>
        <strain evidence="1">NBL</strain>
    </source>
</reference>
<sequence length="116" mass="13084">MRENLNPSVFGKADSDKVSIREKDVRLSLYPKRAITWENLNPGVFDKVSIQELDMSKCLVITPSYCLLPEDYLVTMACWRSEVGAHLLNDFWVCTASGNKNCTPKNTGQKQVSART</sequence>
<dbReference type="Proteomes" id="UP001281410">
    <property type="component" value="Unassembled WGS sequence"/>
</dbReference>
<dbReference type="AlphaFoldDB" id="A0AAE0E2H4"/>
<protein>
    <submittedName>
        <fullName evidence="1">Uncharacterized protein</fullName>
    </submittedName>
</protein>
<keyword evidence="2" id="KW-1185">Reference proteome</keyword>
<comment type="caution">
    <text evidence="1">The sequence shown here is derived from an EMBL/GenBank/DDBJ whole genome shotgun (WGS) entry which is preliminary data.</text>
</comment>
<accession>A0AAE0E2H4</accession>
<evidence type="ECO:0000313" key="1">
    <source>
        <dbReference type="EMBL" id="KAK3200427.1"/>
    </source>
</evidence>
<gene>
    <name evidence="1" type="ORF">Dsin_023842</name>
</gene>
<proteinExistence type="predicted"/>
<organism evidence="1 2">
    <name type="scientific">Dipteronia sinensis</name>
    <dbReference type="NCBI Taxonomy" id="43782"/>
    <lineage>
        <taxon>Eukaryota</taxon>
        <taxon>Viridiplantae</taxon>
        <taxon>Streptophyta</taxon>
        <taxon>Embryophyta</taxon>
        <taxon>Tracheophyta</taxon>
        <taxon>Spermatophyta</taxon>
        <taxon>Magnoliopsida</taxon>
        <taxon>eudicotyledons</taxon>
        <taxon>Gunneridae</taxon>
        <taxon>Pentapetalae</taxon>
        <taxon>rosids</taxon>
        <taxon>malvids</taxon>
        <taxon>Sapindales</taxon>
        <taxon>Sapindaceae</taxon>
        <taxon>Hippocastanoideae</taxon>
        <taxon>Acereae</taxon>
        <taxon>Dipteronia</taxon>
    </lineage>
</organism>
<dbReference type="EMBL" id="JANJYJ010000007">
    <property type="protein sequence ID" value="KAK3200427.1"/>
    <property type="molecule type" value="Genomic_DNA"/>
</dbReference>
<evidence type="ECO:0000313" key="2">
    <source>
        <dbReference type="Proteomes" id="UP001281410"/>
    </source>
</evidence>